<keyword evidence="1" id="KW-0472">Membrane</keyword>
<protein>
    <submittedName>
        <fullName evidence="2">Uncharacterized protein</fullName>
    </submittedName>
</protein>
<feature type="transmembrane region" description="Helical" evidence="1">
    <location>
        <begin position="124"/>
        <end position="147"/>
    </location>
</feature>
<dbReference type="EMBL" id="BAAAQM010000084">
    <property type="protein sequence ID" value="GAA2005013.1"/>
    <property type="molecule type" value="Genomic_DNA"/>
</dbReference>
<sequence length="148" mass="15729">MSTAPNPTRQAVGTAEVRQRLKNLKSAKRQRLEDWGYPVDRLAELAGRGDAQADGVDALLAIILDRGGYTHDDADVAAAEKVAKSVGAKMTPHAYLVSQNKAPEKPSFNYRGSVKPGQKEMSGLGMAAIFGGVFLVLVIVAVIIVAAR</sequence>
<organism evidence="2 3">
    <name type="scientific">Catenulispora subtropica</name>
    <dbReference type="NCBI Taxonomy" id="450798"/>
    <lineage>
        <taxon>Bacteria</taxon>
        <taxon>Bacillati</taxon>
        <taxon>Actinomycetota</taxon>
        <taxon>Actinomycetes</taxon>
        <taxon>Catenulisporales</taxon>
        <taxon>Catenulisporaceae</taxon>
        <taxon>Catenulispora</taxon>
    </lineage>
</organism>
<keyword evidence="3" id="KW-1185">Reference proteome</keyword>
<evidence type="ECO:0000313" key="3">
    <source>
        <dbReference type="Proteomes" id="UP001499854"/>
    </source>
</evidence>
<keyword evidence="1" id="KW-1133">Transmembrane helix</keyword>
<name>A0ABP5EQK1_9ACTN</name>
<evidence type="ECO:0000256" key="1">
    <source>
        <dbReference type="SAM" id="Phobius"/>
    </source>
</evidence>
<comment type="caution">
    <text evidence="2">The sequence shown here is derived from an EMBL/GenBank/DDBJ whole genome shotgun (WGS) entry which is preliminary data.</text>
</comment>
<dbReference type="Proteomes" id="UP001499854">
    <property type="component" value="Unassembled WGS sequence"/>
</dbReference>
<keyword evidence="1" id="KW-0812">Transmembrane</keyword>
<gene>
    <name evidence="2" type="ORF">GCM10009838_84050</name>
</gene>
<accession>A0ABP5EQK1</accession>
<reference evidence="3" key="1">
    <citation type="journal article" date="2019" name="Int. J. Syst. Evol. Microbiol.">
        <title>The Global Catalogue of Microorganisms (GCM) 10K type strain sequencing project: providing services to taxonomists for standard genome sequencing and annotation.</title>
        <authorList>
            <consortium name="The Broad Institute Genomics Platform"/>
            <consortium name="The Broad Institute Genome Sequencing Center for Infectious Disease"/>
            <person name="Wu L."/>
            <person name="Ma J."/>
        </authorList>
    </citation>
    <scope>NUCLEOTIDE SEQUENCE [LARGE SCALE GENOMIC DNA]</scope>
    <source>
        <strain evidence="3">JCM 16013</strain>
    </source>
</reference>
<evidence type="ECO:0000313" key="2">
    <source>
        <dbReference type="EMBL" id="GAA2005013.1"/>
    </source>
</evidence>
<proteinExistence type="predicted"/>
<dbReference type="RefSeq" id="WP_344662826.1">
    <property type="nucleotide sequence ID" value="NZ_BAAAQM010000084.1"/>
</dbReference>